<keyword evidence="3" id="KW-1185">Reference proteome</keyword>
<sequence>MLSRVALQQRLATPCVRARIGGRLRTTRTTGHQQKRWMTPAPKPGDGPLMSRRADRALPEVEQVNFRWGRTLPIFLAIVTVCSVAIFNYQKSSSPVIASTLYALRTDPRAREILGDDIYFNNQIPFIHGTMNQLQGRIDVWFTVRGTRSTATMRFSSRRPTAKGMFETSEWSLTTEDGKWIDLLDGGDPFRAIGGGGDGVAGDDDFVIAVDDEALVAAAAASQSTRGYRQPNTSSSK</sequence>
<dbReference type="PANTHER" id="PTHR28523">
    <property type="entry name" value="CYTOCHROME C OXIDASE ASSEMBLY FACTOR 1"/>
    <property type="match status" value="1"/>
</dbReference>
<reference evidence="2" key="1">
    <citation type="submission" date="2020-03" db="EMBL/GenBank/DDBJ databases">
        <title>Site-based positive gene gene selection in Geosmithia morbida across the United States reveals a broad range of putative effectors and factors for local host and environmental adapation.</title>
        <authorList>
            <person name="Onufrak A."/>
            <person name="Murdoch R.W."/>
            <person name="Gazis R."/>
            <person name="Huff M."/>
            <person name="Staton M."/>
            <person name="Klingeman W."/>
            <person name="Hadziabdic D."/>
        </authorList>
    </citation>
    <scope>NUCLEOTIDE SEQUENCE</scope>
    <source>
        <strain evidence="2">1262</strain>
    </source>
</reference>
<proteinExistence type="predicted"/>
<dbReference type="GeneID" id="55972669"/>
<evidence type="ECO:0000256" key="1">
    <source>
        <dbReference type="SAM" id="MobiDB-lite"/>
    </source>
</evidence>
<dbReference type="PANTHER" id="PTHR28523:SF1">
    <property type="entry name" value="CYTOCHROME C OXIDASE ASSEMBLY FACTOR 1"/>
    <property type="match status" value="1"/>
</dbReference>
<dbReference type="GO" id="GO:0005743">
    <property type="term" value="C:mitochondrial inner membrane"/>
    <property type="evidence" value="ECO:0007669"/>
    <property type="project" value="TreeGrafter"/>
</dbReference>
<gene>
    <name evidence="2" type="ORF">GMORB2_6444</name>
</gene>
<evidence type="ECO:0000313" key="3">
    <source>
        <dbReference type="Proteomes" id="UP000749293"/>
    </source>
</evidence>
<dbReference type="OrthoDB" id="2100652at2759"/>
<dbReference type="InterPro" id="IPR042432">
    <property type="entry name" value="Coa1_fungi"/>
</dbReference>
<evidence type="ECO:0000313" key="2">
    <source>
        <dbReference type="EMBL" id="KAF4123743.1"/>
    </source>
</evidence>
<name>A0A9P4YV92_9HYPO</name>
<dbReference type="GO" id="GO:0033617">
    <property type="term" value="P:mitochondrial respiratory chain complex IV assembly"/>
    <property type="evidence" value="ECO:0007669"/>
    <property type="project" value="InterPro"/>
</dbReference>
<protein>
    <submittedName>
        <fullName evidence="2">Cytochrome c oxidase assembly factor 1</fullName>
    </submittedName>
</protein>
<dbReference type="RefSeq" id="XP_035322395.1">
    <property type="nucleotide sequence ID" value="XM_035468414.1"/>
</dbReference>
<dbReference type="Pfam" id="PF08695">
    <property type="entry name" value="Coa1"/>
    <property type="match status" value="1"/>
</dbReference>
<dbReference type="InterPro" id="IPR014807">
    <property type="entry name" value="Coa1"/>
</dbReference>
<comment type="caution">
    <text evidence="2">The sequence shown here is derived from an EMBL/GenBank/DDBJ whole genome shotgun (WGS) entry which is preliminary data.</text>
</comment>
<accession>A0A9P4YV92</accession>
<organism evidence="2 3">
    <name type="scientific">Geosmithia morbida</name>
    <dbReference type="NCBI Taxonomy" id="1094350"/>
    <lineage>
        <taxon>Eukaryota</taxon>
        <taxon>Fungi</taxon>
        <taxon>Dikarya</taxon>
        <taxon>Ascomycota</taxon>
        <taxon>Pezizomycotina</taxon>
        <taxon>Sordariomycetes</taxon>
        <taxon>Hypocreomycetidae</taxon>
        <taxon>Hypocreales</taxon>
        <taxon>Bionectriaceae</taxon>
        <taxon>Geosmithia</taxon>
    </lineage>
</organism>
<dbReference type="AlphaFoldDB" id="A0A9P4YV92"/>
<feature type="region of interest" description="Disordered" evidence="1">
    <location>
        <begin position="28"/>
        <end position="49"/>
    </location>
</feature>
<dbReference type="Proteomes" id="UP000749293">
    <property type="component" value="Unassembled WGS sequence"/>
</dbReference>
<dbReference type="EMBL" id="JAANYQ010000006">
    <property type="protein sequence ID" value="KAF4123743.1"/>
    <property type="molecule type" value="Genomic_DNA"/>
</dbReference>